<sequence>MMKFEQVVESLRKVGEYFQSRPPLDKVVVGGVFLFVVLAVLSRADVVFIFIAAVFLGGWAAARVAGHVRVFRSRHLLPFLPNLVDRVKEKRKHAGLSVLPNFEADLDRHSINCSIKSKNFAKNYAHLRNMCRLDQLSLPGTVDEEFQHLIKSVMHDFVLSWYSVYVSDHSQVSEELLNVLMNTFANLSSRVKFISKRSLLTNFLVEIRTHVYRFQRARSSLRKLRSGRTIDSNSLVASYETFCLMHPAIEDADTEMNYLKSVMRVLLHSAVTEDVNQCQASTAVLVEILTCNLLLPLLDLLADPDFLYRLIHLIVSSIVSAPEKIGTLESEGADSSKPKKPSPSEKGDLHPKGISNVSCPYDPESDQSSASCLPKGSLQMTNLSQGSDKQHSSPTPPKSAILSDVFEPRSDSEPTFKPDTDRKGPFQLESRNPNVVHRANQEAVSSLSRVPISRSVDALVIHSQSAVSHGQQSAETSPACSSLFVQSHRRTASDSSFHPAHGGFIPGDAIPSIKGPCPSPRDIIPAAVPSANPSIPRPPTEGSENTSTCYQVAVPLTAIEPAIAVTPLMRTDSNDVRPRSSSSESFSSIDYDTSQLNTPFSVIDNQFALEGSSRSAIPTTNVLNSGILSESQMMKQSKSTSEIDGGIAMRSVENHEDSNSSPRQIFPSGDIPNSDDAYYASGPTTDAEIQNLSPAHGTVSLVGPQVTPPAINVTDSSPIKKLLRRVSFSKKNHPESQKCQMTQTENVSLPANQQSAPIAIPVPVQKTTPVSSSIQQSRSPPLLPQLRPVISVSDKMQTPSAENPRMMSVSAPEMSDLEPPMGFTEGLLPMKIINLEIPKAEVCKEVGGKGEFFVYSIQFDVLQTTSPSSSTENLDRCDVSPIRKTAKRRHREFVNLHSRLEHNPQLKLSLKGIRDVPKRLSIPLAPTAKSAIDQRRVGHQRYLQQLLARPLLHCSSELSEFLALEGNTNIEYVRYHPREYVPRIDKMLRNRVSGLVDTIKQVKSAIPRALSDLGPLPPMSPPMSPIRKARGPQEAGKRLLSPPGSPRPGSPSIDEPDGSSGERIFTFDRRPKTTLQLAMCSIIQDHSLKTFANSPLPAYPATATGPIVDHLLGPRSEGDGCESPDASVVETQLEGKESSAVLGMEEVALFDSVLCLLGEAFHDKELWFLDEGFQNVLTILAGDLLDGWLERQVDVLLSEHWCAFFLAELREVLWPGGKLLSASEGAGTRTETEKAATIKEVLTMLVESMPESFYKVIDRQDWQDGLQLLLDSLGDPQLNRHLMFTALDLLMDALISEIKDEGFQKDLLTRI</sequence>
<dbReference type="Proteomes" id="UP000887568">
    <property type="component" value="Unplaced"/>
</dbReference>
<dbReference type="SMART" id="SM00312">
    <property type="entry name" value="PX"/>
    <property type="match status" value="1"/>
</dbReference>
<reference evidence="6" key="1">
    <citation type="submission" date="2022-11" db="UniProtKB">
        <authorList>
            <consortium name="EnsemblMetazoa"/>
        </authorList>
    </citation>
    <scope>IDENTIFICATION</scope>
</reference>
<keyword evidence="3" id="KW-1133">Transmembrane helix</keyword>
<evidence type="ECO:0000259" key="4">
    <source>
        <dbReference type="PROSITE" id="PS50195"/>
    </source>
</evidence>
<dbReference type="GeneID" id="119724958"/>
<feature type="compositionally biased region" description="Basic and acidic residues" evidence="2">
    <location>
        <begin position="406"/>
        <end position="424"/>
    </location>
</feature>
<dbReference type="RefSeq" id="XP_038052220.1">
    <property type="nucleotide sequence ID" value="XM_038196292.1"/>
</dbReference>
<dbReference type="InterPro" id="IPR013937">
    <property type="entry name" value="Sorting_nexin_C"/>
</dbReference>
<dbReference type="OrthoDB" id="5582218at2759"/>
<dbReference type="SUPFAM" id="SSF64268">
    <property type="entry name" value="PX domain"/>
    <property type="match status" value="1"/>
</dbReference>
<dbReference type="PROSITE" id="PS51207">
    <property type="entry name" value="PXA"/>
    <property type="match status" value="1"/>
</dbReference>
<dbReference type="OMA" id="SEHWCAF"/>
<dbReference type="PROSITE" id="PS50195">
    <property type="entry name" value="PX"/>
    <property type="match status" value="1"/>
</dbReference>
<proteinExistence type="inferred from homology"/>
<organism evidence="6 7">
    <name type="scientific">Patiria miniata</name>
    <name type="common">Bat star</name>
    <name type="synonym">Asterina miniata</name>
    <dbReference type="NCBI Taxonomy" id="46514"/>
    <lineage>
        <taxon>Eukaryota</taxon>
        <taxon>Metazoa</taxon>
        <taxon>Echinodermata</taxon>
        <taxon>Eleutherozoa</taxon>
        <taxon>Asterozoa</taxon>
        <taxon>Asteroidea</taxon>
        <taxon>Valvatacea</taxon>
        <taxon>Valvatida</taxon>
        <taxon>Asterinidae</taxon>
        <taxon>Patiria</taxon>
    </lineage>
</organism>
<feature type="region of interest" description="Disordered" evidence="2">
    <location>
        <begin position="653"/>
        <end position="684"/>
    </location>
</feature>
<evidence type="ECO:0008006" key="8">
    <source>
        <dbReference type="Google" id="ProtNLM"/>
    </source>
</evidence>
<dbReference type="Pfam" id="PF00787">
    <property type="entry name" value="PX"/>
    <property type="match status" value="1"/>
</dbReference>
<feature type="region of interest" description="Disordered" evidence="2">
    <location>
        <begin position="570"/>
        <end position="590"/>
    </location>
</feature>
<feature type="domain" description="PX" evidence="4">
    <location>
        <begin position="833"/>
        <end position="969"/>
    </location>
</feature>
<evidence type="ECO:0000259" key="5">
    <source>
        <dbReference type="PROSITE" id="PS51207"/>
    </source>
</evidence>
<keyword evidence="3" id="KW-0812">Transmembrane</keyword>
<dbReference type="InterPro" id="IPR036871">
    <property type="entry name" value="PX_dom_sf"/>
</dbReference>
<evidence type="ECO:0000256" key="3">
    <source>
        <dbReference type="SAM" id="Phobius"/>
    </source>
</evidence>
<evidence type="ECO:0000256" key="1">
    <source>
        <dbReference type="ARBA" id="ARBA00010883"/>
    </source>
</evidence>
<dbReference type="InterPro" id="IPR003114">
    <property type="entry name" value="Phox_assoc"/>
</dbReference>
<feature type="region of interest" description="Disordered" evidence="2">
    <location>
        <begin position="328"/>
        <end position="431"/>
    </location>
</feature>
<feature type="transmembrane region" description="Helical" evidence="3">
    <location>
        <begin position="47"/>
        <end position="66"/>
    </location>
</feature>
<feature type="compositionally biased region" description="Polar residues" evidence="2">
    <location>
        <begin position="378"/>
        <end position="387"/>
    </location>
</feature>
<keyword evidence="3" id="KW-0472">Membrane</keyword>
<dbReference type="PANTHER" id="PTHR22775">
    <property type="entry name" value="SORTING NEXIN"/>
    <property type="match status" value="1"/>
</dbReference>
<name>A0A913ZM93_PATMI</name>
<evidence type="ECO:0000256" key="2">
    <source>
        <dbReference type="SAM" id="MobiDB-lite"/>
    </source>
</evidence>
<dbReference type="InterPro" id="IPR001683">
    <property type="entry name" value="PX_dom"/>
</dbReference>
<dbReference type="Gene3D" id="3.30.1520.10">
    <property type="entry name" value="Phox-like domain"/>
    <property type="match status" value="1"/>
</dbReference>
<evidence type="ECO:0000313" key="6">
    <source>
        <dbReference type="EnsemblMetazoa" id="XP_038052220.1"/>
    </source>
</evidence>
<dbReference type="PANTHER" id="PTHR22775:SF3">
    <property type="entry name" value="SORTING NEXIN-13"/>
    <property type="match status" value="1"/>
</dbReference>
<dbReference type="GO" id="GO:0035091">
    <property type="term" value="F:phosphatidylinositol binding"/>
    <property type="evidence" value="ECO:0007669"/>
    <property type="project" value="InterPro"/>
</dbReference>
<feature type="region of interest" description="Disordered" evidence="2">
    <location>
        <begin position="1010"/>
        <end position="1064"/>
    </location>
</feature>
<accession>A0A913ZM93</accession>
<keyword evidence="7" id="KW-1185">Reference proteome</keyword>
<feature type="transmembrane region" description="Helical" evidence="3">
    <location>
        <begin position="23"/>
        <end position="41"/>
    </location>
</feature>
<dbReference type="Pfam" id="PF08628">
    <property type="entry name" value="Nexin_C"/>
    <property type="match status" value="1"/>
</dbReference>
<dbReference type="EnsemblMetazoa" id="XM_038196292.1">
    <property type="protein sequence ID" value="XP_038052220.1"/>
    <property type="gene ID" value="LOC119724958"/>
</dbReference>
<protein>
    <recommendedName>
        <fullName evidence="8">Sorting nexin-19</fullName>
    </recommendedName>
</protein>
<feature type="compositionally biased region" description="Pro residues" evidence="2">
    <location>
        <begin position="1015"/>
        <end position="1024"/>
    </location>
</feature>
<feature type="compositionally biased region" description="Low complexity" evidence="2">
    <location>
        <begin position="579"/>
        <end position="590"/>
    </location>
</feature>
<feature type="compositionally biased region" description="Basic and acidic residues" evidence="2">
    <location>
        <begin position="334"/>
        <end position="351"/>
    </location>
</feature>
<comment type="similarity">
    <text evidence="1">Belongs to the sorting nexin family.</text>
</comment>
<evidence type="ECO:0000313" key="7">
    <source>
        <dbReference type="Proteomes" id="UP000887568"/>
    </source>
</evidence>
<dbReference type="Pfam" id="PF02194">
    <property type="entry name" value="PXA"/>
    <property type="match status" value="1"/>
</dbReference>
<dbReference type="SMART" id="SM00313">
    <property type="entry name" value="PXA"/>
    <property type="match status" value="1"/>
</dbReference>
<feature type="domain" description="PXA" evidence="5">
    <location>
        <begin position="139"/>
        <end position="318"/>
    </location>
</feature>